<sequence>MAGDPTSSALLSAGLRAFFLLAEEWQLSEAEQAILLGSPTIPELERWRCGETLSASGETLERISYLLGIYKAIHTLLPVPVRANEWLRAANSAPELGGHSALDWLLGGNIADLRSIRAYLDAQLR</sequence>
<name>A0A246K5S2_9SPHN</name>
<proteinExistence type="predicted"/>
<dbReference type="Pfam" id="PF09722">
    <property type="entry name" value="Xre_MbcA_ParS_C"/>
    <property type="match status" value="1"/>
</dbReference>
<accession>A0A246K5S2</accession>
<reference evidence="2 3" key="1">
    <citation type="journal article" date="2002" name="Int. J. Syst. Evol. Microbiol.">
        <title>Sphingopyxis witflariensis sp. nov., isolated from activated sludge.</title>
        <authorList>
            <person name="Kampfer P."/>
            <person name="Witzenberger R."/>
            <person name="Denner E.B."/>
            <person name="Busse H.J."/>
            <person name="Neef A."/>
        </authorList>
    </citation>
    <scope>NUCLEOTIDE SEQUENCE [LARGE SCALE GENOMIC DNA]</scope>
    <source>
        <strain evidence="2 3">DSM 14551</strain>
    </source>
</reference>
<feature type="domain" description="Antitoxin Xre/MbcA/ParS-like toxin-binding" evidence="1">
    <location>
        <begin position="80"/>
        <end position="122"/>
    </location>
</feature>
<evidence type="ECO:0000259" key="1">
    <source>
        <dbReference type="Pfam" id="PF09722"/>
    </source>
</evidence>
<gene>
    <name evidence="2" type="ORF">CDQ91_02085</name>
</gene>
<dbReference type="InterPro" id="IPR024467">
    <property type="entry name" value="Xre/MbcA/ParS-like_toxin-bd"/>
</dbReference>
<dbReference type="Proteomes" id="UP000197097">
    <property type="component" value="Unassembled WGS sequence"/>
</dbReference>
<organism evidence="2 3">
    <name type="scientific">Sphingopyxis witflariensis</name>
    <dbReference type="NCBI Taxonomy" id="173675"/>
    <lineage>
        <taxon>Bacteria</taxon>
        <taxon>Pseudomonadati</taxon>
        <taxon>Pseudomonadota</taxon>
        <taxon>Alphaproteobacteria</taxon>
        <taxon>Sphingomonadales</taxon>
        <taxon>Sphingomonadaceae</taxon>
        <taxon>Sphingopyxis</taxon>
    </lineage>
</organism>
<keyword evidence="3" id="KW-1185">Reference proteome</keyword>
<dbReference type="AlphaFoldDB" id="A0A246K5S2"/>
<dbReference type="RefSeq" id="WP_088471034.1">
    <property type="nucleotide sequence ID" value="NZ_NISJ01000001.1"/>
</dbReference>
<protein>
    <recommendedName>
        <fullName evidence="1">Antitoxin Xre/MbcA/ParS-like toxin-binding domain-containing protein</fullName>
    </recommendedName>
</protein>
<evidence type="ECO:0000313" key="3">
    <source>
        <dbReference type="Proteomes" id="UP000197097"/>
    </source>
</evidence>
<comment type="caution">
    <text evidence="2">The sequence shown here is derived from an EMBL/GenBank/DDBJ whole genome shotgun (WGS) entry which is preliminary data.</text>
</comment>
<dbReference type="OrthoDB" id="117888at2"/>
<dbReference type="EMBL" id="NISJ01000001">
    <property type="protein sequence ID" value="OWR01225.1"/>
    <property type="molecule type" value="Genomic_DNA"/>
</dbReference>
<evidence type="ECO:0000313" key="2">
    <source>
        <dbReference type="EMBL" id="OWR01225.1"/>
    </source>
</evidence>